<feature type="compositionally biased region" description="Low complexity" evidence="1">
    <location>
        <begin position="335"/>
        <end position="361"/>
    </location>
</feature>
<reference evidence="2" key="1">
    <citation type="submission" date="2022-01" db="EMBL/GenBank/DDBJ databases">
        <title>Comparative genomics reveals a dynamic genome evolution in the ectomycorrhizal milk-cap (Lactarius) mushrooms.</title>
        <authorList>
            <consortium name="DOE Joint Genome Institute"/>
            <person name="Lebreton A."/>
            <person name="Tang N."/>
            <person name="Kuo A."/>
            <person name="LaButti K."/>
            <person name="Drula E."/>
            <person name="Barry K."/>
            <person name="Clum A."/>
            <person name="Lipzen A."/>
            <person name="Mousain D."/>
            <person name="Ng V."/>
            <person name="Wang R."/>
            <person name="Wang X."/>
            <person name="Dai Y."/>
            <person name="Henrissat B."/>
            <person name="Grigoriev I.V."/>
            <person name="Guerin-Laguette A."/>
            <person name="Yu F."/>
            <person name="Martin F.M."/>
        </authorList>
    </citation>
    <scope>NUCLEOTIDE SEQUENCE</scope>
    <source>
        <strain evidence="2">QP</strain>
    </source>
</reference>
<dbReference type="EMBL" id="JAKELL010000041">
    <property type="protein sequence ID" value="KAH8988579.1"/>
    <property type="molecule type" value="Genomic_DNA"/>
</dbReference>
<sequence>MCYIYGSVQVTTSVCPMCKVFKPSGSRCPHKHDVCKNSALHPRHDVVHMRNAEVQTFNGCGYCKWARTNPPPKQAGSANPGWPGCCRKPEPGESRLIPPADWIAVATVHHIPVPPEVKALLESINSVTSKSGSSFGNSSPLGKSTLASIPPPSLDRRSSSGAVPSRSSSAPYAPRTQPLAIPIKSRSAGSPKEPVVSLTSATTRTPLRDSPPTSNSALVDFGPTHHRKTSVDNAEKRGDSPNTPSPLRRSLELERAESSRGAPRRSSVSKATSASLKSLVDPSPVIRRRASITESPSLTGPQLASIGRLERRETISAGRPNTKKSSLDIDFSVLSISTGSSKSPISAHSDSSDSSSQSGSSEGTITSDGAFTDYLSDESDAELQKQAEAKAALLAQTHAEEQEFRAARQQLASVGLRPPKSWGTGNGSSQMTPRAQGTDQVYGVLSTSSYTANTRGQVDAVGVGRAR</sequence>
<protein>
    <submittedName>
        <fullName evidence="2">Uncharacterized protein</fullName>
    </submittedName>
</protein>
<evidence type="ECO:0000313" key="2">
    <source>
        <dbReference type="EMBL" id="KAH8988579.1"/>
    </source>
</evidence>
<dbReference type="AlphaFoldDB" id="A0AAD4LGJ6"/>
<evidence type="ECO:0000313" key="3">
    <source>
        <dbReference type="Proteomes" id="UP001201163"/>
    </source>
</evidence>
<organism evidence="2 3">
    <name type="scientific">Lactarius akahatsu</name>
    <dbReference type="NCBI Taxonomy" id="416441"/>
    <lineage>
        <taxon>Eukaryota</taxon>
        <taxon>Fungi</taxon>
        <taxon>Dikarya</taxon>
        <taxon>Basidiomycota</taxon>
        <taxon>Agaricomycotina</taxon>
        <taxon>Agaricomycetes</taxon>
        <taxon>Russulales</taxon>
        <taxon>Russulaceae</taxon>
        <taxon>Lactarius</taxon>
    </lineage>
</organism>
<accession>A0AAD4LGJ6</accession>
<dbReference type="Proteomes" id="UP001201163">
    <property type="component" value="Unassembled WGS sequence"/>
</dbReference>
<keyword evidence="3" id="KW-1185">Reference proteome</keyword>
<feature type="compositionally biased region" description="Basic and acidic residues" evidence="1">
    <location>
        <begin position="229"/>
        <end position="239"/>
    </location>
</feature>
<feature type="compositionally biased region" description="Basic and acidic residues" evidence="1">
    <location>
        <begin position="249"/>
        <end position="258"/>
    </location>
</feature>
<feature type="compositionally biased region" description="Polar residues" evidence="1">
    <location>
        <begin position="266"/>
        <end position="276"/>
    </location>
</feature>
<feature type="region of interest" description="Disordered" evidence="1">
    <location>
        <begin position="128"/>
        <end position="383"/>
    </location>
</feature>
<proteinExistence type="predicted"/>
<feature type="compositionally biased region" description="Polar residues" evidence="1">
    <location>
        <begin position="197"/>
        <end position="217"/>
    </location>
</feature>
<feature type="compositionally biased region" description="Polar residues" evidence="1">
    <location>
        <begin position="292"/>
        <end position="302"/>
    </location>
</feature>
<feature type="compositionally biased region" description="Low complexity" evidence="1">
    <location>
        <begin position="128"/>
        <end position="142"/>
    </location>
</feature>
<comment type="caution">
    <text evidence="2">The sequence shown here is derived from an EMBL/GenBank/DDBJ whole genome shotgun (WGS) entry which is preliminary data.</text>
</comment>
<feature type="compositionally biased region" description="Low complexity" evidence="1">
    <location>
        <begin position="159"/>
        <end position="175"/>
    </location>
</feature>
<gene>
    <name evidence="2" type="ORF">EDB92DRAFT_1871326</name>
</gene>
<name>A0AAD4LGJ6_9AGAM</name>
<feature type="region of interest" description="Disordered" evidence="1">
    <location>
        <begin position="413"/>
        <end position="435"/>
    </location>
</feature>
<evidence type="ECO:0000256" key="1">
    <source>
        <dbReference type="SAM" id="MobiDB-lite"/>
    </source>
</evidence>